<evidence type="ECO:0000259" key="1">
    <source>
        <dbReference type="Pfam" id="PF10276"/>
    </source>
</evidence>
<dbReference type="GO" id="GO:0005739">
    <property type="term" value="C:mitochondrion"/>
    <property type="evidence" value="ECO:0007669"/>
    <property type="project" value="GOC"/>
</dbReference>
<dbReference type="Proteomes" id="UP000663829">
    <property type="component" value="Unassembled WGS sequence"/>
</dbReference>
<evidence type="ECO:0000313" key="2">
    <source>
        <dbReference type="EMBL" id="CAF0832622.1"/>
    </source>
</evidence>
<feature type="domain" description="Zinc finger CHCC-type" evidence="1">
    <location>
        <begin position="101"/>
        <end position="141"/>
    </location>
</feature>
<comment type="caution">
    <text evidence="2">The sequence shown here is derived from an EMBL/GenBank/DDBJ whole genome shotgun (WGS) entry which is preliminary data.</text>
</comment>
<dbReference type="PANTHER" id="PTHR13156">
    <property type="entry name" value="NADH-UBIQUINONE OXIDOREDUCTASE 13 KD-A SUBUNIT"/>
    <property type="match status" value="1"/>
</dbReference>
<accession>A0A813UUE6</accession>
<dbReference type="InterPro" id="IPR019401">
    <property type="entry name" value="Znf_CHCC"/>
</dbReference>
<gene>
    <name evidence="2" type="ORF">GPM918_LOCUS5136</name>
    <name evidence="3" type="ORF">SRO942_LOCUS5136</name>
</gene>
<dbReference type="GO" id="GO:0006120">
    <property type="term" value="P:mitochondrial electron transport, NADH to ubiquinone"/>
    <property type="evidence" value="ECO:0007669"/>
    <property type="project" value="TreeGrafter"/>
</dbReference>
<protein>
    <recommendedName>
        <fullName evidence="1">Zinc finger CHCC-type domain-containing protein</fullName>
    </recommendedName>
</protein>
<sequence length="182" mass="21178">MTTLIFRFVSRRCFSLYHTETFKSTIPKPKLTEERQITAFREYIDQKSIVIPINKDLYSSNTSTHTGQVYDSDDYRNARFLNKGKLVNSRFAIDLIAQDPVVVCKTKGVWSDSSGPLGHPKVYINLDKPDVHSCGYSGRKFIQTKYYDKSKHGPSITYDQYVQEVRNEADYYYDAARDQDYH</sequence>
<name>A0A813UUE6_9BILA</name>
<dbReference type="Pfam" id="PF10276">
    <property type="entry name" value="zf-CHCC"/>
    <property type="match status" value="1"/>
</dbReference>
<keyword evidence="4" id="KW-1185">Reference proteome</keyword>
<dbReference type="PANTHER" id="PTHR13156:SF0">
    <property type="entry name" value="NADH DEHYDROGENASE [UBIQUINONE] IRON-SULFUR PROTEIN 6, MITOCHONDRIAL"/>
    <property type="match status" value="1"/>
</dbReference>
<dbReference type="AlphaFoldDB" id="A0A813UUE6"/>
<dbReference type="EMBL" id="CAJOBC010000730">
    <property type="protein sequence ID" value="CAF3619694.1"/>
    <property type="molecule type" value="Genomic_DNA"/>
</dbReference>
<reference evidence="2" key="1">
    <citation type="submission" date="2021-02" db="EMBL/GenBank/DDBJ databases">
        <authorList>
            <person name="Nowell W R."/>
        </authorList>
    </citation>
    <scope>NUCLEOTIDE SEQUENCE</scope>
</reference>
<evidence type="ECO:0000313" key="3">
    <source>
        <dbReference type="EMBL" id="CAF3619694.1"/>
    </source>
</evidence>
<proteinExistence type="predicted"/>
<organism evidence="2 4">
    <name type="scientific">Didymodactylos carnosus</name>
    <dbReference type="NCBI Taxonomy" id="1234261"/>
    <lineage>
        <taxon>Eukaryota</taxon>
        <taxon>Metazoa</taxon>
        <taxon>Spiralia</taxon>
        <taxon>Gnathifera</taxon>
        <taxon>Rotifera</taxon>
        <taxon>Eurotatoria</taxon>
        <taxon>Bdelloidea</taxon>
        <taxon>Philodinida</taxon>
        <taxon>Philodinidae</taxon>
        <taxon>Didymodactylos</taxon>
    </lineage>
</organism>
<dbReference type="Gene3D" id="2.60.260.40">
    <property type="entry name" value="q5lls5 like domains"/>
    <property type="match status" value="1"/>
</dbReference>
<dbReference type="Proteomes" id="UP000681722">
    <property type="component" value="Unassembled WGS sequence"/>
</dbReference>
<dbReference type="EMBL" id="CAJNOQ010000730">
    <property type="protein sequence ID" value="CAF0832622.1"/>
    <property type="molecule type" value="Genomic_DNA"/>
</dbReference>
<dbReference type="OrthoDB" id="307899at2759"/>
<evidence type="ECO:0000313" key="4">
    <source>
        <dbReference type="Proteomes" id="UP000663829"/>
    </source>
</evidence>